<dbReference type="InterPro" id="IPR013216">
    <property type="entry name" value="Methyltransf_11"/>
</dbReference>
<dbReference type="EMBL" id="JAWDID010000110">
    <property type="protein sequence ID" value="MDU0344001.1"/>
    <property type="molecule type" value="Genomic_DNA"/>
</dbReference>
<evidence type="ECO:0000313" key="2">
    <source>
        <dbReference type="EMBL" id="MDU0344001.1"/>
    </source>
</evidence>
<dbReference type="RefSeq" id="WP_316021693.1">
    <property type="nucleotide sequence ID" value="NZ_JAWDID010000110.1"/>
</dbReference>
<evidence type="ECO:0000259" key="1">
    <source>
        <dbReference type="Pfam" id="PF08241"/>
    </source>
</evidence>
<protein>
    <submittedName>
        <fullName evidence="2">Methyltransferase domain-containing protein</fullName>
    </submittedName>
</protein>
<name>A0ABU3SH36_9HYPH</name>
<dbReference type="InterPro" id="IPR029063">
    <property type="entry name" value="SAM-dependent_MTases_sf"/>
</dbReference>
<dbReference type="Pfam" id="PF08241">
    <property type="entry name" value="Methyltransf_11"/>
    <property type="match status" value="1"/>
</dbReference>
<dbReference type="GO" id="GO:0032259">
    <property type="term" value="P:methylation"/>
    <property type="evidence" value="ECO:0007669"/>
    <property type="project" value="UniProtKB-KW"/>
</dbReference>
<reference evidence="2 3" key="1">
    <citation type="submission" date="2023-09" db="EMBL/GenBank/DDBJ databases">
        <title>Whole genome shotgun sequencing (WGS) of Bosea sp. ZW T0_25, isolated from stored onions (Allium cepa).</title>
        <authorList>
            <person name="Stoll D.A."/>
            <person name="Huch M."/>
        </authorList>
    </citation>
    <scope>NUCLEOTIDE SEQUENCE [LARGE SCALE GENOMIC DNA]</scope>
    <source>
        <strain evidence="2 3">ZW T0_25</strain>
    </source>
</reference>
<dbReference type="Proteomes" id="UP001254257">
    <property type="component" value="Unassembled WGS sequence"/>
</dbReference>
<dbReference type="GO" id="GO:0008168">
    <property type="term" value="F:methyltransferase activity"/>
    <property type="evidence" value="ECO:0007669"/>
    <property type="project" value="UniProtKB-KW"/>
</dbReference>
<keyword evidence="3" id="KW-1185">Reference proteome</keyword>
<sequence length="195" mass="22482">MSDHATYRLTKHASLSDLVSEYRREDGLIDIDLGCGYYKPDGFIGLDNLSATESQIDTGRLPDIMMDLNVDDLPFGDGVCNEVRSSHFLEHSNLSHIFAQSHRVLKSEGTFRFTVPYANSAEGMYPGHAIFLTEKWFQENIQFNELFKIISITYTPSKEYECLPIYMKKLFPFEIARVHLFNSCREMTMITTRKE</sequence>
<keyword evidence="2" id="KW-0808">Transferase</keyword>
<organism evidence="2 3">
    <name type="scientific">Bosea rubneri</name>
    <dbReference type="NCBI Taxonomy" id="3075434"/>
    <lineage>
        <taxon>Bacteria</taxon>
        <taxon>Pseudomonadati</taxon>
        <taxon>Pseudomonadota</taxon>
        <taxon>Alphaproteobacteria</taxon>
        <taxon>Hyphomicrobiales</taxon>
        <taxon>Boseaceae</taxon>
        <taxon>Bosea</taxon>
    </lineage>
</organism>
<feature type="domain" description="Methyltransferase type 11" evidence="1">
    <location>
        <begin position="66"/>
        <end position="112"/>
    </location>
</feature>
<comment type="caution">
    <text evidence="2">The sequence shown here is derived from an EMBL/GenBank/DDBJ whole genome shotgun (WGS) entry which is preliminary data.</text>
</comment>
<dbReference type="Gene3D" id="3.40.50.150">
    <property type="entry name" value="Vaccinia Virus protein VP39"/>
    <property type="match status" value="1"/>
</dbReference>
<evidence type="ECO:0000313" key="3">
    <source>
        <dbReference type="Proteomes" id="UP001254257"/>
    </source>
</evidence>
<gene>
    <name evidence="2" type="ORF">RKE40_29365</name>
</gene>
<keyword evidence="2" id="KW-0489">Methyltransferase</keyword>
<proteinExistence type="predicted"/>
<dbReference type="SUPFAM" id="SSF53335">
    <property type="entry name" value="S-adenosyl-L-methionine-dependent methyltransferases"/>
    <property type="match status" value="1"/>
</dbReference>
<accession>A0ABU3SH36</accession>